<protein>
    <recommendedName>
        <fullName evidence="3">DUF503 domain-containing protein</fullName>
    </recommendedName>
</protein>
<dbReference type="RefSeq" id="WP_073994276.1">
    <property type="nucleotide sequence ID" value="NZ_FQYT01000022.1"/>
</dbReference>
<reference evidence="1 2" key="1">
    <citation type="submission" date="2016-11" db="EMBL/GenBank/DDBJ databases">
        <authorList>
            <person name="Jaros S."/>
            <person name="Januszkiewicz K."/>
            <person name="Wedrychowicz H."/>
        </authorList>
    </citation>
    <scope>NUCLEOTIDE SEQUENCE [LARGE SCALE GENOMIC DNA]</scope>
    <source>
        <strain evidence="1 2">DSM 15970</strain>
    </source>
</reference>
<keyword evidence="2" id="KW-1185">Reference proteome</keyword>
<dbReference type="STRING" id="1122934.SAMN02745691_02010"/>
<evidence type="ECO:0008006" key="3">
    <source>
        <dbReference type="Google" id="ProtNLM"/>
    </source>
</evidence>
<evidence type="ECO:0000313" key="2">
    <source>
        <dbReference type="Proteomes" id="UP000184342"/>
    </source>
</evidence>
<gene>
    <name evidence="1" type="ORF">SAMN02745691_02010</name>
</gene>
<dbReference type="PANTHER" id="PTHR36441:SF1">
    <property type="entry name" value="DUF503 DOMAIN-CONTAINING PROTEIN"/>
    <property type="match status" value="1"/>
</dbReference>
<dbReference type="EMBL" id="FQYT01000022">
    <property type="protein sequence ID" value="SHJ46587.1"/>
    <property type="molecule type" value="Genomic_DNA"/>
</dbReference>
<organism evidence="1 2">
    <name type="scientific">Parasporobacterium paucivorans DSM 15970</name>
    <dbReference type="NCBI Taxonomy" id="1122934"/>
    <lineage>
        <taxon>Bacteria</taxon>
        <taxon>Bacillati</taxon>
        <taxon>Bacillota</taxon>
        <taxon>Clostridia</taxon>
        <taxon>Lachnospirales</taxon>
        <taxon>Lachnospiraceae</taxon>
        <taxon>Parasporobacterium</taxon>
    </lineage>
</organism>
<evidence type="ECO:0000313" key="1">
    <source>
        <dbReference type="EMBL" id="SHJ46587.1"/>
    </source>
</evidence>
<dbReference type="AlphaFoldDB" id="A0A1M6JIR6"/>
<dbReference type="PANTHER" id="PTHR36441">
    <property type="entry name" value="HYPOTHETICAL CYTOSOLIC PROTEIN"/>
    <property type="match status" value="1"/>
</dbReference>
<dbReference type="Pfam" id="PF04456">
    <property type="entry name" value="DUF503"/>
    <property type="match status" value="1"/>
</dbReference>
<sequence>MIIGVIRVEIYVPWVHSLKEKRMVVKSVCAKVRNKFNVSIAETDEQDIHQRIVLGIALVAGEASLADSIMDHVLNFIEGSTEGEIINIEREFR</sequence>
<accession>A0A1M6JIR6</accession>
<dbReference type="Gene3D" id="3.30.70.1120">
    <property type="entry name" value="TT1725-like"/>
    <property type="match status" value="1"/>
</dbReference>
<dbReference type="InterPro" id="IPR036746">
    <property type="entry name" value="TT1725-like_sf"/>
</dbReference>
<dbReference type="SUPFAM" id="SSF103007">
    <property type="entry name" value="Hypothetical protein TT1725"/>
    <property type="match status" value="1"/>
</dbReference>
<dbReference type="Proteomes" id="UP000184342">
    <property type="component" value="Unassembled WGS sequence"/>
</dbReference>
<dbReference type="InterPro" id="IPR007546">
    <property type="entry name" value="DUF503"/>
</dbReference>
<proteinExistence type="predicted"/>
<name>A0A1M6JIR6_9FIRM</name>
<dbReference type="OrthoDB" id="9809023at2"/>